<comment type="similarity">
    <text evidence="2 9">Belongs to the RecN family.</text>
</comment>
<reference evidence="11 12" key="1">
    <citation type="submission" date="2021-07" db="EMBL/GenBank/DDBJ databases">
        <title>Paenibacillus radiodurans sp. nov., isolated from the southeastern edge of Tengger Desert.</title>
        <authorList>
            <person name="Zhang G."/>
        </authorList>
    </citation>
    <scope>NUCLEOTIDE SEQUENCE [LARGE SCALE GENOMIC DNA]</scope>
    <source>
        <strain evidence="11 12">DT7-4</strain>
    </source>
</reference>
<sequence length="566" mass="63597">MLRELSIRNLAVIESVTVRFHEGFHVLTGETGAGKSILIDALSLVVGGRGSSDMVRYGCAKAEIEAMFELPASHPVWAALHTFGIDALPEEGLVIRRELSSQGKSVSRVNGHIVTMSMLREAGECLVNIHGQHEHQSLFRTEKHLDWLDMYAGAKVTETLEKYKAVYRRYEQVRHQLRELEDTSRQNMQMLDLYRFQIEEIAAAKLIPGEDESLAEEKQKLMYAVKRRDSASEAYSMLYGSKGLDAVSRAISRIEDIREFDSAVISPILEQLQSSYYGLEDAVFQLRDYRDGVESDPERLAIIDDRLDLIHSLKRKYGETIPDILAYLAKIQSEADKIENRDEHVSRLREEGSALYEEANKVGGRLSELRRAAADRLAIAIEAELRQLGMERTTFRVELQQHVEGERCRLLLNGIDEAAFMLAPNPGEPLKPLNKIASGGEMSRIMLALKAIFASIDQVPVLVFDEVDTGVSGRAAQAIAEKMSRLSSQCQVFSITHLPQVACMADHHYEIRKAIVAERTSTHVTELQNGTRIEELARMLGGVEVTEKTRHHAQEMLDLAYKQKGA</sequence>
<evidence type="ECO:0000256" key="2">
    <source>
        <dbReference type="ARBA" id="ARBA00009441"/>
    </source>
</evidence>
<dbReference type="Gene3D" id="3.40.50.300">
    <property type="entry name" value="P-loop containing nucleotide triphosphate hydrolases"/>
    <property type="match status" value="2"/>
</dbReference>
<evidence type="ECO:0000313" key="12">
    <source>
        <dbReference type="Proteomes" id="UP000812277"/>
    </source>
</evidence>
<evidence type="ECO:0000256" key="8">
    <source>
        <dbReference type="ARBA" id="ARBA00033408"/>
    </source>
</evidence>
<dbReference type="EMBL" id="JAHZIJ010000001">
    <property type="protein sequence ID" value="MBW7473539.1"/>
    <property type="molecule type" value="Genomic_DNA"/>
</dbReference>
<keyword evidence="4" id="KW-0547">Nucleotide-binding</keyword>
<proteinExistence type="inferred from homology"/>
<evidence type="ECO:0000256" key="1">
    <source>
        <dbReference type="ARBA" id="ARBA00003618"/>
    </source>
</evidence>
<dbReference type="InterPro" id="IPR003395">
    <property type="entry name" value="RecF/RecN/SMC_N"/>
</dbReference>
<dbReference type="SUPFAM" id="SSF52540">
    <property type="entry name" value="P-loop containing nucleoside triphosphate hydrolases"/>
    <property type="match status" value="1"/>
</dbReference>
<organism evidence="11 12">
    <name type="scientific">Paenibacillus oenotherae</name>
    <dbReference type="NCBI Taxonomy" id="1435645"/>
    <lineage>
        <taxon>Bacteria</taxon>
        <taxon>Bacillati</taxon>
        <taxon>Bacillota</taxon>
        <taxon>Bacilli</taxon>
        <taxon>Bacillales</taxon>
        <taxon>Paenibacillaceae</taxon>
        <taxon>Paenibacillus</taxon>
    </lineage>
</organism>
<evidence type="ECO:0000259" key="10">
    <source>
        <dbReference type="Pfam" id="PF02463"/>
    </source>
</evidence>
<dbReference type="InterPro" id="IPR027417">
    <property type="entry name" value="P-loop_NTPase"/>
</dbReference>
<dbReference type="PANTHER" id="PTHR11059">
    <property type="entry name" value="DNA REPAIR PROTEIN RECN"/>
    <property type="match status" value="1"/>
</dbReference>
<comment type="function">
    <text evidence="1 9">May be involved in recombinational repair of damaged DNA.</text>
</comment>
<evidence type="ECO:0000256" key="6">
    <source>
        <dbReference type="ARBA" id="ARBA00022840"/>
    </source>
</evidence>
<dbReference type="PIRSF" id="PIRSF003128">
    <property type="entry name" value="RecN"/>
    <property type="match status" value="1"/>
</dbReference>
<keyword evidence="6" id="KW-0067">ATP-binding</keyword>
<keyword evidence="12" id="KW-1185">Reference proteome</keyword>
<evidence type="ECO:0000256" key="5">
    <source>
        <dbReference type="ARBA" id="ARBA00022763"/>
    </source>
</evidence>
<feature type="domain" description="RecF/RecN/SMC N-terminal" evidence="10">
    <location>
        <begin position="2"/>
        <end position="513"/>
    </location>
</feature>
<evidence type="ECO:0000256" key="9">
    <source>
        <dbReference type="PIRNR" id="PIRNR003128"/>
    </source>
</evidence>
<dbReference type="Proteomes" id="UP000812277">
    <property type="component" value="Unassembled WGS sequence"/>
</dbReference>
<dbReference type="PANTHER" id="PTHR11059:SF0">
    <property type="entry name" value="DNA REPAIR PROTEIN RECN"/>
    <property type="match status" value="1"/>
</dbReference>
<gene>
    <name evidence="11" type="primary">recN</name>
    <name evidence="11" type="ORF">K0T92_02120</name>
</gene>
<protein>
    <recommendedName>
        <fullName evidence="3 9">DNA repair protein RecN</fullName>
    </recommendedName>
    <alternativeName>
        <fullName evidence="8 9">Recombination protein N</fullName>
    </alternativeName>
</protein>
<dbReference type="InterPro" id="IPR004604">
    <property type="entry name" value="DNA_recomb/repair_RecN"/>
</dbReference>
<evidence type="ECO:0000256" key="4">
    <source>
        <dbReference type="ARBA" id="ARBA00022741"/>
    </source>
</evidence>
<comment type="caution">
    <text evidence="11">The sequence shown here is derived from an EMBL/GenBank/DDBJ whole genome shotgun (WGS) entry which is preliminary data.</text>
</comment>
<evidence type="ECO:0000256" key="3">
    <source>
        <dbReference type="ARBA" id="ARBA00021315"/>
    </source>
</evidence>
<dbReference type="CDD" id="cd03241">
    <property type="entry name" value="ABC_RecN"/>
    <property type="match status" value="2"/>
</dbReference>
<dbReference type="Pfam" id="PF02463">
    <property type="entry name" value="SMC_N"/>
    <property type="match status" value="1"/>
</dbReference>
<evidence type="ECO:0000313" key="11">
    <source>
        <dbReference type="EMBL" id="MBW7473539.1"/>
    </source>
</evidence>
<dbReference type="NCBIfam" id="TIGR00634">
    <property type="entry name" value="recN"/>
    <property type="match status" value="1"/>
</dbReference>
<name>A0ABS7D0S5_9BACL</name>
<keyword evidence="7 9" id="KW-0234">DNA repair</keyword>
<keyword evidence="5 9" id="KW-0227">DNA damage</keyword>
<evidence type="ECO:0000256" key="7">
    <source>
        <dbReference type="ARBA" id="ARBA00023204"/>
    </source>
</evidence>
<accession>A0ABS7D0S5</accession>
<dbReference type="RefSeq" id="WP_219870760.1">
    <property type="nucleotide sequence ID" value="NZ_JAHZIJ010000001.1"/>
</dbReference>